<organism evidence="1">
    <name type="scientific">freshwater metagenome</name>
    <dbReference type="NCBI Taxonomy" id="449393"/>
    <lineage>
        <taxon>unclassified sequences</taxon>
        <taxon>metagenomes</taxon>
        <taxon>ecological metagenomes</taxon>
    </lineage>
</organism>
<name>A0A6J6LCL9_9ZZZZ</name>
<protein>
    <submittedName>
        <fullName evidence="1">Unannotated protein</fullName>
    </submittedName>
</protein>
<reference evidence="1" key="1">
    <citation type="submission" date="2020-05" db="EMBL/GenBank/DDBJ databases">
        <authorList>
            <person name="Chiriac C."/>
            <person name="Salcher M."/>
            <person name="Ghai R."/>
            <person name="Kavagutti S V."/>
        </authorList>
    </citation>
    <scope>NUCLEOTIDE SEQUENCE</scope>
</reference>
<sequence length="162" mass="17299">MSTDNEMLRTLVREALRDALGGADGIRDAAKALSGQSQQPTKTAQVVEVVSLSSNSDVSNFVNRVLDLASDSKTLNAMRQGELVFQLGNATSSHSNHDSGTTRIEKGAVTESTIRKAAESGSTLIVARKVVVTSLARDKARDLGVTIIRESQQDNQKGSVMR</sequence>
<gene>
    <name evidence="1" type="ORF">UFOPK2237_00917</name>
</gene>
<dbReference type="AlphaFoldDB" id="A0A6J6LCL9"/>
<evidence type="ECO:0000313" key="1">
    <source>
        <dbReference type="EMBL" id="CAB4658374.1"/>
    </source>
</evidence>
<dbReference type="EMBL" id="CAEZWI010000123">
    <property type="protein sequence ID" value="CAB4658374.1"/>
    <property type="molecule type" value="Genomic_DNA"/>
</dbReference>
<accession>A0A6J6LCL9</accession>
<proteinExistence type="predicted"/>